<dbReference type="AlphaFoldDB" id="D6YA08"/>
<protein>
    <submittedName>
        <fullName evidence="3">Uncharacterized protein</fullName>
    </submittedName>
</protein>
<dbReference type="STRING" id="469371.Tbis_1433"/>
<gene>
    <name evidence="3" type="ordered locus">Tbis_1433</name>
</gene>
<keyword evidence="2" id="KW-0812">Transmembrane</keyword>
<organism evidence="3 4">
    <name type="scientific">Thermobispora bispora (strain ATCC 19993 / DSM 43833 / CBS 139.67 / JCM 10125 / KCTC 9307 / NBRC 14880 / R51)</name>
    <dbReference type="NCBI Taxonomy" id="469371"/>
    <lineage>
        <taxon>Bacteria</taxon>
        <taxon>Bacillati</taxon>
        <taxon>Actinomycetota</taxon>
        <taxon>Actinomycetes</taxon>
        <taxon>Streptosporangiales</taxon>
        <taxon>Streptosporangiaceae</taxon>
        <taxon>Thermobispora</taxon>
    </lineage>
</organism>
<dbReference type="EMBL" id="CP001874">
    <property type="protein sequence ID" value="ADG88151.1"/>
    <property type="molecule type" value="Genomic_DNA"/>
</dbReference>
<feature type="transmembrane region" description="Helical" evidence="2">
    <location>
        <begin position="139"/>
        <end position="159"/>
    </location>
</feature>
<dbReference type="HOGENOM" id="CLU_103374_0_0_11"/>
<proteinExistence type="predicted"/>
<keyword evidence="2" id="KW-0472">Membrane</keyword>
<feature type="transmembrane region" description="Helical" evidence="2">
    <location>
        <begin position="165"/>
        <end position="185"/>
    </location>
</feature>
<keyword evidence="2" id="KW-1133">Transmembrane helix</keyword>
<evidence type="ECO:0000313" key="4">
    <source>
        <dbReference type="Proteomes" id="UP000006640"/>
    </source>
</evidence>
<dbReference type="OrthoDB" id="3536312at2"/>
<accession>D6YA08</accession>
<feature type="transmembrane region" description="Helical" evidence="2">
    <location>
        <begin position="111"/>
        <end position="132"/>
    </location>
</feature>
<dbReference type="Proteomes" id="UP000006640">
    <property type="component" value="Chromosome"/>
</dbReference>
<dbReference type="eggNOG" id="ENOG502ZF8S">
    <property type="taxonomic scope" value="Bacteria"/>
</dbReference>
<evidence type="ECO:0000313" key="3">
    <source>
        <dbReference type="EMBL" id="ADG88151.1"/>
    </source>
</evidence>
<evidence type="ECO:0000256" key="2">
    <source>
        <dbReference type="SAM" id="Phobius"/>
    </source>
</evidence>
<keyword evidence="4" id="KW-1185">Reference proteome</keyword>
<feature type="transmembrane region" description="Helical" evidence="2">
    <location>
        <begin position="87"/>
        <end position="105"/>
    </location>
</feature>
<evidence type="ECO:0000256" key="1">
    <source>
        <dbReference type="SAM" id="MobiDB-lite"/>
    </source>
</evidence>
<name>D6YA08_THEBD</name>
<sequence length="234" mass="24455">MRAVGHIIRGPVGDVVKGQLGLLGGLAVCVALRPEGLGVNHGVSYYGVHRETFPWLAAALLTAALFTRRALRSAAPATPAPRPVRRLADAFTVLVAGVVFTPYTLGPVIGWVHRACGAALYLLQLLLGWWLVAWARRDALAVGCLLFQLGGGIVAAVYVVQDEGLLLHGEVTFQIGFALLLIRALPLVTAARPRAGAAAAPGPDPAETRPSRPPVTGCRAPGGDRDRPPGRAAP</sequence>
<feature type="compositionally biased region" description="Basic and acidic residues" evidence="1">
    <location>
        <begin position="222"/>
        <end position="234"/>
    </location>
</feature>
<dbReference type="KEGG" id="tbi:Tbis_1433"/>
<feature type="region of interest" description="Disordered" evidence="1">
    <location>
        <begin position="196"/>
        <end position="234"/>
    </location>
</feature>
<reference evidence="3 4" key="1">
    <citation type="submission" date="2010-01" db="EMBL/GenBank/DDBJ databases">
        <title>The complete genome of Thermobispora bispora DSM 43833.</title>
        <authorList>
            <consortium name="US DOE Joint Genome Institute (JGI-PGF)"/>
            <person name="Lucas S."/>
            <person name="Copeland A."/>
            <person name="Lapidus A."/>
            <person name="Glavina del Rio T."/>
            <person name="Dalin E."/>
            <person name="Tice H."/>
            <person name="Bruce D."/>
            <person name="Goodwin L."/>
            <person name="Pitluck S."/>
            <person name="Kyrpides N."/>
            <person name="Mavromatis K."/>
            <person name="Ivanova N."/>
            <person name="Mikhailova N."/>
            <person name="Chertkov O."/>
            <person name="Brettin T."/>
            <person name="Detter J.C."/>
            <person name="Han C."/>
            <person name="Larimer F."/>
            <person name="Land M."/>
            <person name="Hauser L."/>
            <person name="Markowitz V."/>
            <person name="Cheng J.-F."/>
            <person name="Hugenholtz P."/>
            <person name="Woyke T."/>
            <person name="Wu D."/>
            <person name="Jando M."/>
            <person name="Schneider S."/>
            <person name="Klenk H.-P."/>
            <person name="Eisen J.A."/>
        </authorList>
    </citation>
    <scope>NUCLEOTIDE SEQUENCE [LARGE SCALE GENOMIC DNA]</scope>
    <source>
        <strain evidence="4">ATCC 19993 / DSM 43833 / CBS 139.67 / JCM 10125 / KCTC 9307 / NBRC 14880 / R51</strain>
    </source>
</reference>
<dbReference type="RefSeq" id="WP_013131684.1">
    <property type="nucleotide sequence ID" value="NC_014165.1"/>
</dbReference>